<dbReference type="EMBL" id="GBEZ01020062">
    <property type="protein sequence ID" value="JAC66572.1"/>
    <property type="molecule type" value="Transcribed_RNA"/>
</dbReference>
<feature type="compositionally biased region" description="Polar residues" evidence="1">
    <location>
        <begin position="123"/>
        <end position="139"/>
    </location>
</feature>
<feature type="compositionally biased region" description="Basic residues" evidence="1">
    <location>
        <begin position="150"/>
        <end position="165"/>
    </location>
</feature>
<proteinExistence type="predicted"/>
<accession>A0A061R0Y1</accession>
<feature type="region of interest" description="Disordered" evidence="1">
    <location>
        <begin position="91"/>
        <end position="170"/>
    </location>
</feature>
<protein>
    <submittedName>
        <fullName evidence="2">Uncharacterized protein</fullName>
    </submittedName>
</protein>
<evidence type="ECO:0000256" key="1">
    <source>
        <dbReference type="SAM" id="MobiDB-lite"/>
    </source>
</evidence>
<evidence type="ECO:0000313" key="2">
    <source>
        <dbReference type="EMBL" id="JAC66572.1"/>
    </source>
</evidence>
<reference evidence="2" key="1">
    <citation type="submission" date="2014-05" db="EMBL/GenBank/DDBJ databases">
        <title>The transcriptome of the halophilic microalga Tetraselmis sp. GSL018 isolated from the Great Salt Lake, Utah.</title>
        <authorList>
            <person name="Jinkerson R.E."/>
            <person name="D'Adamo S."/>
            <person name="Posewitz M.C."/>
        </authorList>
    </citation>
    <scope>NUCLEOTIDE SEQUENCE</scope>
    <source>
        <strain evidence="2">GSL018</strain>
    </source>
</reference>
<name>A0A061R0Y1_9CHLO</name>
<organism evidence="2">
    <name type="scientific">Tetraselmis sp. GSL018</name>
    <dbReference type="NCBI Taxonomy" id="582737"/>
    <lineage>
        <taxon>Eukaryota</taxon>
        <taxon>Viridiplantae</taxon>
        <taxon>Chlorophyta</taxon>
        <taxon>core chlorophytes</taxon>
        <taxon>Chlorodendrophyceae</taxon>
        <taxon>Chlorodendrales</taxon>
        <taxon>Chlorodendraceae</taxon>
        <taxon>Tetraselmis</taxon>
    </lineage>
</organism>
<dbReference type="AlphaFoldDB" id="A0A061R0Y1"/>
<sequence>MESADFKQFTGLNFSYQSGFGRTHHLLKHQLPEGDVSHHFGTSDLKTIVKVINKMGQRELQAKFQDVFQTPTYSNNNNWLRRKLMEAVGLQAPRIQKKSKQPSKKGTASMSPTKKRKPKPESVSENALGSPATQLSPEENSGDKELRKTLVQRRRSARQRPRPRHSSFAAQARGFEASEPWVHCRISDGHAADCSLLQLFDYSAGGGCCRPDGFQGDISQMHEDLHHSHQTRANLRLWGEDRVFGDEADAALHNHGIGVDEEPVTDAVLTPNTLSHVCEPHLLSDVCLINTSEWSEALVSPQGSFSHNSAEGAADMCSTDDCGSGSSNTLVFPSPFLM</sequence>
<gene>
    <name evidence="2" type="ORF">TSPGSL018_13310</name>
</gene>